<accession>A0A914BJE4</accession>
<comment type="similarity">
    <text evidence="2">Belongs to the USE1 family.</text>
</comment>
<evidence type="ECO:0000256" key="5">
    <source>
        <dbReference type="ARBA" id="ARBA00022692"/>
    </source>
</evidence>
<feature type="transmembrane region" description="Helical" evidence="12">
    <location>
        <begin position="239"/>
        <end position="262"/>
    </location>
</feature>
<dbReference type="GO" id="GO:0015031">
    <property type="term" value="P:protein transport"/>
    <property type="evidence" value="ECO:0007669"/>
    <property type="project" value="UniProtKB-KW"/>
</dbReference>
<keyword evidence="5 12" id="KW-0812">Transmembrane</keyword>
<keyword evidence="7" id="KW-0931">ER-Golgi transport</keyword>
<evidence type="ECO:0000256" key="6">
    <source>
        <dbReference type="ARBA" id="ARBA00022824"/>
    </source>
</evidence>
<sequence length="266" mass="30547">MLDGMAMASKLEINLQRLLTRCETMAGEQDHGDWRLEKFVGALQEKLAELKRSTSLPSQEALTEYTKKIEFLKGLIQTEKLTSASDKAMANQLLAPAHSTTSVSSEPKSHAKVLPTSTKDLHLQATSRYVNEMRRELLGTDDLQENGLRHRRLHDLDDKASSDDLDAVLQHHHNMQEKLAEEMLSLTRSLKHNTVVASNIIQDDNRRLGETIHLADSNYSKLKVESERLQQHTQRACNWWLWGSLFCVSIIFLWMIIFIRFFPKLR</sequence>
<evidence type="ECO:0000313" key="14">
    <source>
        <dbReference type="Proteomes" id="UP000887568"/>
    </source>
</evidence>
<reference evidence="13" key="1">
    <citation type="submission" date="2022-11" db="UniProtKB">
        <authorList>
            <consortium name="EnsemblMetazoa"/>
        </authorList>
    </citation>
    <scope>IDENTIFICATION</scope>
</reference>
<evidence type="ECO:0000256" key="7">
    <source>
        <dbReference type="ARBA" id="ARBA00022892"/>
    </source>
</evidence>
<comment type="subcellular location">
    <subcellularLocation>
        <location evidence="1">Endoplasmic reticulum membrane</location>
        <topology evidence="1">Single-pass type IV membrane protein</topology>
    </subcellularLocation>
</comment>
<dbReference type="Pfam" id="PF09753">
    <property type="entry name" value="Use1"/>
    <property type="match status" value="1"/>
</dbReference>
<dbReference type="PANTHER" id="PTHR13050:SF7">
    <property type="entry name" value="VESICLE TRANSPORT PROTEIN USE1"/>
    <property type="match status" value="1"/>
</dbReference>
<dbReference type="GO" id="GO:0006890">
    <property type="term" value="P:retrograde vesicle-mediated transport, Golgi to endoplasmic reticulum"/>
    <property type="evidence" value="ECO:0007669"/>
    <property type="project" value="TreeGrafter"/>
</dbReference>
<evidence type="ECO:0000313" key="13">
    <source>
        <dbReference type="EnsemblMetazoa" id="XP_038076030.1"/>
    </source>
</evidence>
<evidence type="ECO:0000256" key="3">
    <source>
        <dbReference type="ARBA" id="ARBA00015843"/>
    </source>
</evidence>
<keyword evidence="9 12" id="KW-1133">Transmembrane helix</keyword>
<evidence type="ECO:0000256" key="2">
    <source>
        <dbReference type="ARBA" id="ARBA00007891"/>
    </source>
</evidence>
<dbReference type="EnsemblMetazoa" id="XM_038220102.1">
    <property type="protein sequence ID" value="XP_038076030.1"/>
    <property type="gene ID" value="LOC119744252"/>
</dbReference>
<dbReference type="InterPro" id="IPR019150">
    <property type="entry name" value="Vesicle_transport_protein_Use1"/>
</dbReference>
<dbReference type="CDD" id="cd15860">
    <property type="entry name" value="SNARE_USE1"/>
    <property type="match status" value="1"/>
</dbReference>
<dbReference type="AlphaFoldDB" id="A0A914BJE4"/>
<protein>
    <recommendedName>
        <fullName evidence="3">Vesicle transport protein USE1</fullName>
    </recommendedName>
    <alternativeName>
        <fullName evidence="11">USE1-like protein</fullName>
    </alternativeName>
</protein>
<organism evidence="13 14">
    <name type="scientific">Patiria miniata</name>
    <name type="common">Bat star</name>
    <name type="synonym">Asterina miniata</name>
    <dbReference type="NCBI Taxonomy" id="46514"/>
    <lineage>
        <taxon>Eukaryota</taxon>
        <taxon>Metazoa</taxon>
        <taxon>Echinodermata</taxon>
        <taxon>Eleutherozoa</taxon>
        <taxon>Asterozoa</taxon>
        <taxon>Asteroidea</taxon>
        <taxon>Valvatacea</taxon>
        <taxon>Valvatida</taxon>
        <taxon>Asterinidae</taxon>
        <taxon>Patiria</taxon>
    </lineage>
</organism>
<evidence type="ECO:0000256" key="9">
    <source>
        <dbReference type="ARBA" id="ARBA00022989"/>
    </source>
</evidence>
<keyword evidence="6" id="KW-0256">Endoplasmic reticulum</keyword>
<evidence type="ECO:0000256" key="12">
    <source>
        <dbReference type="SAM" id="Phobius"/>
    </source>
</evidence>
<dbReference type="GO" id="GO:0005484">
    <property type="term" value="F:SNAP receptor activity"/>
    <property type="evidence" value="ECO:0007669"/>
    <property type="project" value="TreeGrafter"/>
</dbReference>
<dbReference type="RefSeq" id="XP_038076030.1">
    <property type="nucleotide sequence ID" value="XM_038220102.1"/>
</dbReference>
<dbReference type="GO" id="GO:0005789">
    <property type="term" value="C:endoplasmic reticulum membrane"/>
    <property type="evidence" value="ECO:0007669"/>
    <property type="project" value="UniProtKB-SubCell"/>
</dbReference>
<dbReference type="GeneID" id="119744252"/>
<dbReference type="OrthoDB" id="4506189at2759"/>
<evidence type="ECO:0000256" key="1">
    <source>
        <dbReference type="ARBA" id="ARBA00004163"/>
    </source>
</evidence>
<evidence type="ECO:0000256" key="8">
    <source>
        <dbReference type="ARBA" id="ARBA00022927"/>
    </source>
</evidence>
<keyword evidence="10 12" id="KW-0472">Membrane</keyword>
<dbReference type="Proteomes" id="UP000887568">
    <property type="component" value="Unplaced"/>
</dbReference>
<evidence type="ECO:0000256" key="11">
    <source>
        <dbReference type="ARBA" id="ARBA00032711"/>
    </source>
</evidence>
<proteinExistence type="inferred from homology"/>
<dbReference type="GO" id="GO:0031201">
    <property type="term" value="C:SNARE complex"/>
    <property type="evidence" value="ECO:0007669"/>
    <property type="project" value="TreeGrafter"/>
</dbReference>
<evidence type="ECO:0000256" key="10">
    <source>
        <dbReference type="ARBA" id="ARBA00023136"/>
    </source>
</evidence>
<keyword evidence="8" id="KW-0653">Protein transport</keyword>
<dbReference type="PANTHER" id="PTHR13050">
    <property type="entry name" value="USE1-LIKE PROTEIN"/>
    <property type="match status" value="1"/>
</dbReference>
<keyword evidence="14" id="KW-1185">Reference proteome</keyword>
<keyword evidence="4" id="KW-0813">Transport</keyword>
<dbReference type="OMA" id="KYYTNAQ"/>
<name>A0A914BJE4_PATMI</name>
<dbReference type="CTD" id="55850"/>
<evidence type="ECO:0000256" key="4">
    <source>
        <dbReference type="ARBA" id="ARBA00022448"/>
    </source>
</evidence>